<dbReference type="AlphaFoldDB" id="A0A0F9VAC1"/>
<name>A0A0F9VAC1_9ZZZZ</name>
<accession>A0A0F9VAC1</accession>
<evidence type="ECO:0000313" key="1">
    <source>
        <dbReference type="EMBL" id="KKN96722.1"/>
    </source>
</evidence>
<organism evidence="1">
    <name type="scientific">marine sediment metagenome</name>
    <dbReference type="NCBI Taxonomy" id="412755"/>
    <lineage>
        <taxon>unclassified sequences</taxon>
        <taxon>metagenomes</taxon>
        <taxon>ecological metagenomes</taxon>
    </lineage>
</organism>
<protein>
    <submittedName>
        <fullName evidence="1">Uncharacterized protein</fullName>
    </submittedName>
</protein>
<proteinExistence type="predicted"/>
<dbReference type="EMBL" id="LAZR01000062">
    <property type="protein sequence ID" value="KKN96722.1"/>
    <property type="molecule type" value="Genomic_DNA"/>
</dbReference>
<sequence>MDVPLDTPVRDLPGFDDLTTGAKNVLSSSDIKVGRDLLDGEHPREALSVRLLARPRCGSATEAEISTWARGMIGPLPMAGRRFCCGQNRDTRFCPHCGMELHTSPLASLRGYCYKYQVQTETRLRNAQEWLNKARKEADTRQIRRAETSLETTQRRHNKWSGWVKALDEAIQRDEA</sequence>
<reference evidence="1" key="1">
    <citation type="journal article" date="2015" name="Nature">
        <title>Complex archaea that bridge the gap between prokaryotes and eukaryotes.</title>
        <authorList>
            <person name="Spang A."/>
            <person name="Saw J.H."/>
            <person name="Jorgensen S.L."/>
            <person name="Zaremba-Niedzwiedzka K."/>
            <person name="Martijn J."/>
            <person name="Lind A.E."/>
            <person name="van Eijk R."/>
            <person name="Schleper C."/>
            <person name="Guy L."/>
            <person name="Ettema T.J."/>
        </authorList>
    </citation>
    <scope>NUCLEOTIDE SEQUENCE</scope>
</reference>
<comment type="caution">
    <text evidence="1">The sequence shown here is derived from an EMBL/GenBank/DDBJ whole genome shotgun (WGS) entry which is preliminary data.</text>
</comment>
<gene>
    <name evidence="1" type="ORF">LCGC14_0163660</name>
</gene>